<dbReference type="EMBL" id="JBBMFC010000016">
    <property type="protein sequence ID" value="MEQ2579164.1"/>
    <property type="molecule type" value="Genomic_DNA"/>
</dbReference>
<proteinExistence type="predicted"/>
<keyword evidence="5" id="KW-1185">Reference proteome</keyword>
<dbReference type="InterPro" id="IPR036390">
    <property type="entry name" value="WH_DNA-bd_sf"/>
</dbReference>
<dbReference type="PRINTS" id="PR00598">
    <property type="entry name" value="HTHMARR"/>
</dbReference>
<dbReference type="InterPro" id="IPR036388">
    <property type="entry name" value="WH-like_DNA-bd_sf"/>
</dbReference>
<protein>
    <submittedName>
        <fullName evidence="4">MarR family winged helix-turn-helix transcriptional regulator</fullName>
    </submittedName>
</protein>
<keyword evidence="2" id="KW-0804">Transcription</keyword>
<organism evidence="4 5">
    <name type="scientific">Hominiventricola aquisgranensis</name>
    <dbReference type="NCBI Taxonomy" id="3133164"/>
    <lineage>
        <taxon>Bacteria</taxon>
        <taxon>Bacillati</taxon>
        <taxon>Bacillota</taxon>
        <taxon>Clostridia</taxon>
        <taxon>Lachnospirales</taxon>
        <taxon>Lachnospiraceae</taxon>
        <taxon>Hominiventricola</taxon>
    </lineage>
</organism>
<dbReference type="PANTHER" id="PTHR33164">
    <property type="entry name" value="TRANSCRIPTIONAL REGULATOR, MARR FAMILY"/>
    <property type="match status" value="1"/>
</dbReference>
<dbReference type="InterPro" id="IPR000835">
    <property type="entry name" value="HTH_MarR-typ"/>
</dbReference>
<reference evidence="4 5" key="1">
    <citation type="submission" date="2024-03" db="EMBL/GenBank/DDBJ databases">
        <title>Human intestinal bacterial collection.</title>
        <authorList>
            <person name="Pauvert C."/>
            <person name="Hitch T.C.A."/>
            <person name="Clavel T."/>
        </authorList>
    </citation>
    <scope>NUCLEOTIDE SEQUENCE [LARGE SCALE GENOMIC DNA]</scope>
    <source>
        <strain evidence="4 5">CLA-AA-H78B</strain>
    </source>
</reference>
<gene>
    <name evidence="4" type="ORF">WMO62_10055</name>
</gene>
<dbReference type="PROSITE" id="PS50995">
    <property type="entry name" value="HTH_MARR_2"/>
    <property type="match status" value="1"/>
</dbReference>
<evidence type="ECO:0000313" key="4">
    <source>
        <dbReference type="EMBL" id="MEQ2579164.1"/>
    </source>
</evidence>
<dbReference type="PANTHER" id="PTHR33164:SF56">
    <property type="entry name" value="HTH-TYPE TRANSCRIPTIONAL REGULATOR MHQR"/>
    <property type="match status" value="1"/>
</dbReference>
<evidence type="ECO:0000259" key="3">
    <source>
        <dbReference type="PROSITE" id="PS50995"/>
    </source>
</evidence>
<feature type="domain" description="HTH marR-type" evidence="3">
    <location>
        <begin position="2"/>
        <end position="138"/>
    </location>
</feature>
<dbReference type="Pfam" id="PF12802">
    <property type="entry name" value="MarR_2"/>
    <property type="match status" value="1"/>
</dbReference>
<dbReference type="InterPro" id="IPR039422">
    <property type="entry name" value="MarR/SlyA-like"/>
</dbReference>
<dbReference type="Gene3D" id="1.10.10.10">
    <property type="entry name" value="Winged helix-like DNA-binding domain superfamily/Winged helix DNA-binding domain"/>
    <property type="match status" value="1"/>
</dbReference>
<dbReference type="SMART" id="SM00347">
    <property type="entry name" value="HTH_MARR"/>
    <property type="match status" value="1"/>
</dbReference>
<evidence type="ECO:0000256" key="1">
    <source>
        <dbReference type="ARBA" id="ARBA00023015"/>
    </source>
</evidence>
<evidence type="ECO:0000256" key="2">
    <source>
        <dbReference type="ARBA" id="ARBA00023163"/>
    </source>
</evidence>
<dbReference type="Proteomes" id="UP001470288">
    <property type="component" value="Unassembled WGS sequence"/>
</dbReference>
<keyword evidence="1" id="KW-0805">Transcription regulation</keyword>
<accession>A0ABV1I3I9</accession>
<comment type="caution">
    <text evidence="4">The sequence shown here is derived from an EMBL/GenBank/DDBJ whole genome shotgun (WGS) entry which is preliminary data.</text>
</comment>
<sequence>MENHPIKAIMDLSHLVRRATEQQMADLEISSVQSRVLGYLWWKAWKKEPAFQKELEAEFKIRRSSVCSVVQCLEKRGLLERRSVSTDARQKELVLTDEGMKIQSEVINRLEQMESKMNGWLTPEERSWWIRCINKMETGLKEAEYD</sequence>
<name>A0ABV1I3I9_9FIRM</name>
<evidence type="ECO:0000313" key="5">
    <source>
        <dbReference type="Proteomes" id="UP001470288"/>
    </source>
</evidence>
<dbReference type="SUPFAM" id="SSF46785">
    <property type="entry name" value="Winged helix' DNA-binding domain"/>
    <property type="match status" value="1"/>
</dbReference>
<dbReference type="RefSeq" id="WP_349144595.1">
    <property type="nucleotide sequence ID" value="NZ_JBBMFC010000016.1"/>
</dbReference>